<dbReference type="STRING" id="658187.LDG_8766"/>
<proteinExistence type="predicted"/>
<dbReference type="HOGENOM" id="CLU_009583_34_0_6"/>
<dbReference type="GO" id="GO:0016757">
    <property type="term" value="F:glycosyltransferase activity"/>
    <property type="evidence" value="ECO:0007669"/>
    <property type="project" value="InterPro"/>
</dbReference>
<dbReference type="CDD" id="cd03809">
    <property type="entry name" value="GT4_MtfB-like"/>
    <property type="match status" value="1"/>
</dbReference>
<dbReference type="eggNOG" id="COG0438">
    <property type="taxonomic scope" value="Bacteria"/>
</dbReference>
<dbReference type="Gene3D" id="3.40.50.2000">
    <property type="entry name" value="Glycogen Phosphorylase B"/>
    <property type="match status" value="1"/>
</dbReference>
<organism evidence="2 3">
    <name type="scientific">Legionella drancourtii LLAP12</name>
    <dbReference type="NCBI Taxonomy" id="658187"/>
    <lineage>
        <taxon>Bacteria</taxon>
        <taxon>Pseudomonadati</taxon>
        <taxon>Pseudomonadota</taxon>
        <taxon>Gammaproteobacteria</taxon>
        <taxon>Legionellales</taxon>
        <taxon>Legionellaceae</taxon>
        <taxon>Legionella</taxon>
    </lineage>
</organism>
<feature type="domain" description="Glycosyl transferase family 1" evidence="1">
    <location>
        <begin position="198"/>
        <end position="323"/>
    </location>
</feature>
<accession>G9ETX9</accession>
<dbReference type="Proteomes" id="UP000002770">
    <property type="component" value="Unassembled WGS sequence"/>
</dbReference>
<protein>
    <recommendedName>
        <fullName evidence="1">Glycosyl transferase family 1 domain-containing protein</fullName>
    </recommendedName>
</protein>
<dbReference type="Pfam" id="PF00534">
    <property type="entry name" value="Glycos_transf_1"/>
    <property type="match status" value="1"/>
</dbReference>
<sequence>MNIIIDVTRVVRRLMKSRTLTGIDRVTMAYVQHYAPIAHALVRWSGRSWVLSRSQSNALFKWLITPGKTSTAILIIFRGILTNSNTKNKAHTFLLNTGHIGLGQSDYIRLIRKRGIKPIFFVHDLIPITYPEYCSAGEDIRHKEKINYVLALASGIITNSQATRQELMHYAQQTKQQMPSAEVALLASGILAKSPGTRPLDKPYFVILSTIEPRKNHLLLLQIWRSLFQRLGQQTPHLFVIGQRGWECENVLDLLERCHYLQDVVTEISYCQDADLVTYIHHSQALLFPSFIEGYGLPLVEALTMGVPVIASDLSVFREIAGNTPEYLNPLDGKRWEELIIEYAQPNSTCRAAQMMRLQHFQEPTWQEHFLKVDSLLTELSH</sequence>
<evidence type="ECO:0000313" key="3">
    <source>
        <dbReference type="Proteomes" id="UP000002770"/>
    </source>
</evidence>
<dbReference type="PANTHER" id="PTHR46401:SF9">
    <property type="entry name" value="MANNOSYLTRANSFERASE A"/>
    <property type="match status" value="1"/>
</dbReference>
<dbReference type="PANTHER" id="PTHR46401">
    <property type="entry name" value="GLYCOSYLTRANSFERASE WBBK-RELATED"/>
    <property type="match status" value="1"/>
</dbReference>
<evidence type="ECO:0000313" key="2">
    <source>
        <dbReference type="EMBL" id="EHL29330.1"/>
    </source>
</evidence>
<keyword evidence="3" id="KW-1185">Reference proteome</keyword>
<evidence type="ECO:0000259" key="1">
    <source>
        <dbReference type="Pfam" id="PF00534"/>
    </source>
</evidence>
<dbReference type="AlphaFoldDB" id="G9ETX9"/>
<dbReference type="InParanoid" id="G9ETX9"/>
<name>G9ETX9_9GAMM</name>
<dbReference type="EMBL" id="JH413848">
    <property type="protein sequence ID" value="EHL29330.1"/>
    <property type="molecule type" value="Genomic_DNA"/>
</dbReference>
<gene>
    <name evidence="2" type="ORF">LDG_8766</name>
</gene>
<dbReference type="InterPro" id="IPR001296">
    <property type="entry name" value="Glyco_trans_1"/>
</dbReference>
<dbReference type="SUPFAM" id="SSF53756">
    <property type="entry name" value="UDP-Glycosyltransferase/glycogen phosphorylase"/>
    <property type="match status" value="1"/>
</dbReference>
<reference evidence="2 3" key="1">
    <citation type="journal article" date="2011" name="BMC Genomics">
        <title>Insight into cross-talk between intra-amoebal pathogens.</title>
        <authorList>
            <person name="Gimenez G."/>
            <person name="Bertelli C."/>
            <person name="Moliner C."/>
            <person name="Robert C."/>
            <person name="Raoult D."/>
            <person name="Fournier P.E."/>
            <person name="Greub G."/>
        </authorList>
    </citation>
    <scope>NUCLEOTIDE SEQUENCE [LARGE SCALE GENOMIC DNA]</scope>
    <source>
        <strain evidence="2 3">LLAP12</strain>
    </source>
</reference>